<dbReference type="RefSeq" id="WP_077083688.1">
    <property type="nucleotide sequence ID" value="NZ_CP116614.1"/>
</dbReference>
<dbReference type="AlphaFoldDB" id="A0AAE9XK32"/>
<dbReference type="Gene3D" id="3.90.1200.10">
    <property type="match status" value="1"/>
</dbReference>
<dbReference type="Pfam" id="PF01636">
    <property type="entry name" value="APH"/>
    <property type="match status" value="1"/>
</dbReference>
<proteinExistence type="predicted"/>
<protein>
    <submittedName>
        <fullName evidence="2">Aminoglycoside phosphotransferase family protein</fullName>
    </submittedName>
</protein>
<evidence type="ECO:0000259" key="1">
    <source>
        <dbReference type="Pfam" id="PF01636"/>
    </source>
</evidence>
<dbReference type="SUPFAM" id="SSF56112">
    <property type="entry name" value="Protein kinase-like (PK-like)"/>
    <property type="match status" value="1"/>
</dbReference>
<accession>A0AAE9XK32</accession>
<dbReference type="PANTHER" id="PTHR21064">
    <property type="entry name" value="AMINOGLYCOSIDE PHOSPHOTRANSFERASE DOMAIN-CONTAINING PROTEIN-RELATED"/>
    <property type="match status" value="1"/>
</dbReference>
<evidence type="ECO:0000313" key="3">
    <source>
        <dbReference type="Proteomes" id="UP001179501"/>
    </source>
</evidence>
<dbReference type="PANTHER" id="PTHR21064:SF5">
    <property type="entry name" value="SLR1880 PROTEIN"/>
    <property type="match status" value="1"/>
</dbReference>
<reference evidence="2" key="1">
    <citation type="submission" date="2023-01" db="EMBL/GenBank/DDBJ databases">
        <title>Phages are important unrecognized players in the ecology of the oral pathogen Porphyromonas gingivalis.</title>
        <authorList>
            <person name="Matrishin C.B."/>
            <person name="Kauffman K.M."/>
        </authorList>
    </citation>
    <scope>NUCLEOTIDE SEQUENCE</scope>
    <source>
        <strain evidence="2">ATCC 49417</strain>
    </source>
</reference>
<name>A0AAE9XK32_PORGN</name>
<gene>
    <name evidence="2" type="ORF">NY151_03605</name>
</gene>
<dbReference type="Proteomes" id="UP001179501">
    <property type="component" value="Chromosome"/>
</dbReference>
<feature type="domain" description="Aminoglycoside phosphotransferase" evidence="1">
    <location>
        <begin position="20"/>
        <end position="266"/>
    </location>
</feature>
<sequence>MKQLNEIVAHFHTEGSVAEIAPLGAGLINDTYKVATAEADAPDYVLQRINHTIFKDVEMLQANITAVTAHIRRKLTESGADDIERKVLTLVTSDGDKTYYYDGENYWRMMVFIPRAQTFEAVTPEYSRYAGQAFGSFQAMLSDLPDELGETIPDFHNMEFRLGQLHDALKTDPVRRVQEVRYYIDEIERRAEEMCEAERLHREGKLPKRVCHCDTKVNNMLFDEDGHVLCVIDLDTVMPNFIFSDYGDFLRTGANTGEEDDKDLDHVNFDMEIFKAFTEGYLKGASSFLTDVEIENLPYAAALFPYMQCVRFLTDYINGDTYYKIKYPEHNLVRTRAQFRLLQSVEDCMLQMQAFIDQCLRH</sequence>
<dbReference type="InterPro" id="IPR011009">
    <property type="entry name" value="Kinase-like_dom_sf"/>
</dbReference>
<dbReference type="EMBL" id="CP116614">
    <property type="protein sequence ID" value="WCG03834.1"/>
    <property type="molecule type" value="Genomic_DNA"/>
</dbReference>
<dbReference type="InterPro" id="IPR002575">
    <property type="entry name" value="Aminoglycoside_PTrfase"/>
</dbReference>
<organism evidence="2 3">
    <name type="scientific">Porphyromonas gingivalis</name>
    <name type="common">Bacteroides gingivalis</name>
    <dbReference type="NCBI Taxonomy" id="837"/>
    <lineage>
        <taxon>Bacteria</taxon>
        <taxon>Pseudomonadati</taxon>
        <taxon>Bacteroidota</taxon>
        <taxon>Bacteroidia</taxon>
        <taxon>Bacteroidales</taxon>
        <taxon>Porphyromonadaceae</taxon>
        <taxon>Porphyromonas</taxon>
    </lineage>
</organism>
<dbReference type="InterPro" id="IPR050249">
    <property type="entry name" value="Pseudomonas-type_ThrB"/>
</dbReference>
<evidence type="ECO:0000313" key="2">
    <source>
        <dbReference type="EMBL" id="WCG03834.1"/>
    </source>
</evidence>